<proteinExistence type="predicted"/>
<dbReference type="AlphaFoldDB" id="A0A2T1DXU2"/>
<name>A0A2T1DXU2_9CYAN</name>
<evidence type="ECO:0000256" key="1">
    <source>
        <dbReference type="SAM" id="MobiDB-lite"/>
    </source>
</evidence>
<accession>A0A2T1DXU2</accession>
<dbReference type="Proteomes" id="UP000239576">
    <property type="component" value="Unassembled WGS sequence"/>
</dbReference>
<organism evidence="2 3">
    <name type="scientific">Stenomitos frigidus ULC18</name>
    <dbReference type="NCBI Taxonomy" id="2107698"/>
    <lineage>
        <taxon>Bacteria</taxon>
        <taxon>Bacillati</taxon>
        <taxon>Cyanobacteriota</taxon>
        <taxon>Cyanophyceae</taxon>
        <taxon>Leptolyngbyales</taxon>
        <taxon>Leptolyngbyaceae</taxon>
        <taxon>Stenomitos</taxon>
    </lineage>
</organism>
<gene>
    <name evidence="2" type="ORF">C7B82_23465</name>
</gene>
<comment type="caution">
    <text evidence="2">The sequence shown here is derived from an EMBL/GenBank/DDBJ whole genome shotgun (WGS) entry which is preliminary data.</text>
</comment>
<keyword evidence="3" id="KW-1185">Reference proteome</keyword>
<sequence length="88" mass="8798">MDDGWLSTVAERSGLGNSSDRGDRSHRHYGAVVEAGGGESGVGSGEWGNAAVGGGNRAQLAALGLGLGWLSAGSKLCRDDRGDDLAGL</sequence>
<reference evidence="2 3" key="2">
    <citation type="submission" date="2018-03" db="EMBL/GenBank/DDBJ databases">
        <title>The ancient ancestry and fast evolution of plastids.</title>
        <authorList>
            <person name="Moore K.R."/>
            <person name="Magnabosco C."/>
            <person name="Momper L."/>
            <person name="Gold D.A."/>
            <person name="Bosak T."/>
            <person name="Fournier G.P."/>
        </authorList>
    </citation>
    <scope>NUCLEOTIDE SEQUENCE [LARGE SCALE GENOMIC DNA]</scope>
    <source>
        <strain evidence="2 3">ULC18</strain>
    </source>
</reference>
<dbReference type="EMBL" id="PVWK01000126">
    <property type="protein sequence ID" value="PSB25302.1"/>
    <property type="molecule type" value="Genomic_DNA"/>
</dbReference>
<evidence type="ECO:0000313" key="3">
    <source>
        <dbReference type="Proteomes" id="UP000239576"/>
    </source>
</evidence>
<evidence type="ECO:0000313" key="2">
    <source>
        <dbReference type="EMBL" id="PSB25302.1"/>
    </source>
</evidence>
<reference evidence="3" key="1">
    <citation type="submission" date="2018-02" db="EMBL/GenBank/DDBJ databases">
        <authorList>
            <person name="Moore K."/>
            <person name="Momper L."/>
        </authorList>
    </citation>
    <scope>NUCLEOTIDE SEQUENCE [LARGE SCALE GENOMIC DNA]</scope>
    <source>
        <strain evidence="3">ULC18</strain>
    </source>
</reference>
<feature type="region of interest" description="Disordered" evidence="1">
    <location>
        <begin position="1"/>
        <end position="26"/>
    </location>
</feature>
<protein>
    <submittedName>
        <fullName evidence="2">Uncharacterized protein</fullName>
    </submittedName>
</protein>